<sequence length="159" mass="17774">MEHELVFWLEVSFQNGPPRIEAVQARDKLDAHRAVAQKYGAQYAGSGILGNTPQSKLIYIASPYAGDIAGNTQFAIQCCQFAIQRGYTPVASHLIYPQILDDTIPEQRELGLTLGYHLLAACSEMWVCGERISDGMAKEIHHAERLGINIRYIRKIEES</sequence>
<dbReference type="EMBL" id="AP023420">
    <property type="protein sequence ID" value="BCK84993.1"/>
    <property type="molecule type" value="Genomic_DNA"/>
</dbReference>
<accession>A0A810QKY8</accession>
<name>A0A810QKY8_9FIRM</name>
<evidence type="ECO:0000313" key="3">
    <source>
        <dbReference type="Proteomes" id="UP000679848"/>
    </source>
</evidence>
<feature type="domain" description="DUF7768" evidence="1">
    <location>
        <begin position="56"/>
        <end position="153"/>
    </location>
</feature>
<evidence type="ECO:0000259" key="1">
    <source>
        <dbReference type="Pfam" id="PF24963"/>
    </source>
</evidence>
<protein>
    <recommendedName>
        <fullName evidence="1">DUF7768 domain-containing protein</fullName>
    </recommendedName>
</protein>
<dbReference type="Gene3D" id="3.40.50.10400">
    <property type="entry name" value="Hypothetical protein PA1492"/>
    <property type="match status" value="1"/>
</dbReference>
<dbReference type="Pfam" id="PF24963">
    <property type="entry name" value="DUF7768"/>
    <property type="match status" value="1"/>
</dbReference>
<organism evidence="2 3">
    <name type="scientific">Pusillibacter faecalis</name>
    <dbReference type="NCBI Taxonomy" id="2714358"/>
    <lineage>
        <taxon>Bacteria</taxon>
        <taxon>Bacillati</taxon>
        <taxon>Bacillota</taxon>
        <taxon>Clostridia</taxon>
        <taxon>Eubacteriales</taxon>
        <taxon>Oscillospiraceae</taxon>
        <taxon>Pusillibacter</taxon>
    </lineage>
</organism>
<dbReference type="RefSeq" id="WP_055180005.1">
    <property type="nucleotide sequence ID" value="NZ_AP023420.1"/>
</dbReference>
<dbReference type="KEGG" id="pfaa:MM59RIKEN_23120"/>
<gene>
    <name evidence="2" type="ORF">MM59RIKEN_23120</name>
</gene>
<reference evidence="2" key="1">
    <citation type="submission" date="2020-09" db="EMBL/GenBank/DDBJ databases">
        <title>New species isolated from human feces.</title>
        <authorList>
            <person name="Kitahara M."/>
            <person name="Shigeno Y."/>
            <person name="Shime M."/>
            <person name="Matsumoto Y."/>
            <person name="Nakamura S."/>
            <person name="Motooka D."/>
            <person name="Fukuoka S."/>
            <person name="Nishikawa H."/>
            <person name="Benno Y."/>
        </authorList>
    </citation>
    <scope>NUCLEOTIDE SEQUENCE</scope>
    <source>
        <strain evidence="2">MM59</strain>
    </source>
</reference>
<proteinExistence type="predicted"/>
<dbReference type="AlphaFoldDB" id="A0A810QKY8"/>
<keyword evidence="3" id="KW-1185">Reference proteome</keyword>
<evidence type="ECO:0000313" key="2">
    <source>
        <dbReference type="EMBL" id="BCK84993.1"/>
    </source>
</evidence>
<dbReference type="InterPro" id="IPR056670">
    <property type="entry name" value="DUF7768"/>
</dbReference>
<dbReference type="Proteomes" id="UP000679848">
    <property type="component" value="Chromosome"/>
</dbReference>